<evidence type="ECO:0000313" key="7">
    <source>
        <dbReference type="Proteomes" id="UP001275440"/>
    </source>
</evidence>
<evidence type="ECO:0000256" key="2">
    <source>
        <dbReference type="ARBA" id="ARBA00023125"/>
    </source>
</evidence>
<dbReference type="SUPFAM" id="SSF55781">
    <property type="entry name" value="GAF domain-like"/>
    <property type="match status" value="1"/>
</dbReference>
<dbReference type="InterPro" id="IPR050707">
    <property type="entry name" value="HTH_MetabolicPath_Reg"/>
</dbReference>
<evidence type="ECO:0000259" key="5">
    <source>
        <dbReference type="PROSITE" id="PS51078"/>
    </source>
</evidence>
<comment type="caution">
    <text evidence="6">The sequence shown here is derived from an EMBL/GenBank/DDBJ whole genome shotgun (WGS) entry which is preliminary data.</text>
</comment>
<name>A0ABU3WWJ4_9NOCA</name>
<dbReference type="Gene3D" id="1.10.10.10">
    <property type="entry name" value="Winged helix-like DNA-binding domain superfamily/Winged helix DNA-binding domain"/>
    <property type="match status" value="1"/>
</dbReference>
<evidence type="ECO:0000313" key="6">
    <source>
        <dbReference type="EMBL" id="MDV2478377.1"/>
    </source>
</evidence>
<evidence type="ECO:0000256" key="1">
    <source>
        <dbReference type="ARBA" id="ARBA00023015"/>
    </source>
</evidence>
<dbReference type="InterPro" id="IPR014757">
    <property type="entry name" value="Tscrpt_reg_IclR_C"/>
</dbReference>
<dbReference type="Proteomes" id="UP001275440">
    <property type="component" value="Unassembled WGS sequence"/>
</dbReference>
<organism evidence="6 7">
    <name type="scientific">Rhodococcus zopfii</name>
    <dbReference type="NCBI Taxonomy" id="43772"/>
    <lineage>
        <taxon>Bacteria</taxon>
        <taxon>Bacillati</taxon>
        <taxon>Actinomycetota</taxon>
        <taxon>Actinomycetes</taxon>
        <taxon>Mycobacteriales</taxon>
        <taxon>Nocardiaceae</taxon>
        <taxon>Rhodococcus</taxon>
    </lineage>
</organism>
<dbReference type="InterPro" id="IPR005471">
    <property type="entry name" value="Tscrpt_reg_IclR_N"/>
</dbReference>
<dbReference type="InterPro" id="IPR029016">
    <property type="entry name" value="GAF-like_dom_sf"/>
</dbReference>
<feature type="domain" description="IclR-ED" evidence="5">
    <location>
        <begin position="55"/>
        <end position="234"/>
    </location>
</feature>
<dbReference type="Pfam" id="PF01614">
    <property type="entry name" value="IclR_C"/>
    <property type="match status" value="1"/>
</dbReference>
<protein>
    <submittedName>
        <fullName evidence="6">IclR family transcriptional regulator</fullName>
    </submittedName>
</protein>
<sequence>MIVLHAFTIDDHGVSLAELARRTDIPKASLHRIATDLVGVRLLERTPAGYRLGRHLFELGMRASVERSLVEVAIPFMEDLYERTHETVHFGIRDGLEVIYLTKIGGHRQAAAPSRVGGRMPLYCTAIGRALLAWAEPEVVTRVLTGPLPRRTPRTVATPGMLRQQLDRVIADGVSYEFEESAPGIVCVGAPIFESEGRVVAAISVTGPAPGFRPQQHAASVRAAAAGIGATLARRAHLSDQPR</sequence>
<evidence type="ECO:0000256" key="3">
    <source>
        <dbReference type="ARBA" id="ARBA00023163"/>
    </source>
</evidence>
<dbReference type="SMART" id="SM00346">
    <property type="entry name" value="HTH_ICLR"/>
    <property type="match status" value="1"/>
</dbReference>
<proteinExistence type="predicted"/>
<evidence type="ECO:0000259" key="4">
    <source>
        <dbReference type="PROSITE" id="PS51077"/>
    </source>
</evidence>
<dbReference type="RefSeq" id="WP_072812082.1">
    <property type="nucleotide sequence ID" value="NZ_JAHWLX010000076.1"/>
</dbReference>
<dbReference type="EMBL" id="WBMO01000005">
    <property type="protein sequence ID" value="MDV2478377.1"/>
    <property type="molecule type" value="Genomic_DNA"/>
</dbReference>
<keyword evidence="3" id="KW-0804">Transcription</keyword>
<keyword evidence="2" id="KW-0238">DNA-binding</keyword>
<dbReference type="InterPro" id="IPR036388">
    <property type="entry name" value="WH-like_DNA-bd_sf"/>
</dbReference>
<dbReference type="InterPro" id="IPR036390">
    <property type="entry name" value="WH_DNA-bd_sf"/>
</dbReference>
<dbReference type="Pfam" id="PF09339">
    <property type="entry name" value="HTH_IclR"/>
    <property type="match status" value="1"/>
</dbReference>
<dbReference type="PROSITE" id="PS51078">
    <property type="entry name" value="ICLR_ED"/>
    <property type="match status" value="1"/>
</dbReference>
<accession>A0ABU3WWJ4</accession>
<dbReference type="PANTHER" id="PTHR30136">
    <property type="entry name" value="HELIX-TURN-HELIX TRANSCRIPTIONAL REGULATOR, ICLR FAMILY"/>
    <property type="match status" value="1"/>
</dbReference>
<dbReference type="SUPFAM" id="SSF46785">
    <property type="entry name" value="Winged helix' DNA-binding domain"/>
    <property type="match status" value="1"/>
</dbReference>
<keyword evidence="7" id="KW-1185">Reference proteome</keyword>
<reference evidence="6 7" key="1">
    <citation type="submission" date="2019-10" db="EMBL/GenBank/DDBJ databases">
        <title>Draft Genome Assembly of Rhodococcus zopfii DSM44189.</title>
        <authorList>
            <person name="Sutton J.M."/>
            <person name="Akob D.M."/>
            <person name="Bushman T.J."/>
        </authorList>
    </citation>
    <scope>NUCLEOTIDE SEQUENCE [LARGE SCALE GENOMIC DNA]</scope>
    <source>
        <strain evidence="6 7">DSM 44189</strain>
    </source>
</reference>
<gene>
    <name evidence="6" type="ORF">F8M49_28550</name>
</gene>
<dbReference type="PANTHER" id="PTHR30136:SF35">
    <property type="entry name" value="HTH-TYPE TRANSCRIPTIONAL REGULATOR RV1719"/>
    <property type="match status" value="1"/>
</dbReference>
<dbReference type="Gene3D" id="3.30.450.40">
    <property type="match status" value="1"/>
</dbReference>
<keyword evidence="1" id="KW-0805">Transcription regulation</keyword>
<feature type="domain" description="HTH iclR-type" evidence="4">
    <location>
        <begin position="1"/>
        <end position="54"/>
    </location>
</feature>
<dbReference type="PROSITE" id="PS51077">
    <property type="entry name" value="HTH_ICLR"/>
    <property type="match status" value="1"/>
</dbReference>